<proteinExistence type="predicted"/>
<dbReference type="AlphaFoldDB" id="A0AAT9FKG4"/>
<sequence length="47" mass="5318">MIREISKISGQKSKTQTTKKTFPLDTGSNSCNFPVPLRWKRGGHNQN</sequence>
<feature type="compositionally biased region" description="Low complexity" evidence="1">
    <location>
        <begin position="7"/>
        <end position="21"/>
    </location>
</feature>
<accession>A0AAT9FKG4</accession>
<dbReference type="KEGG" id="osu:NT6N_16320"/>
<organism evidence="2">
    <name type="scientific">Oceaniferula spumae</name>
    <dbReference type="NCBI Taxonomy" id="2979115"/>
    <lineage>
        <taxon>Bacteria</taxon>
        <taxon>Pseudomonadati</taxon>
        <taxon>Verrucomicrobiota</taxon>
        <taxon>Verrucomicrobiia</taxon>
        <taxon>Verrucomicrobiales</taxon>
        <taxon>Verrucomicrobiaceae</taxon>
        <taxon>Oceaniferula</taxon>
    </lineage>
</organism>
<dbReference type="EMBL" id="AP026866">
    <property type="protein sequence ID" value="BDS06592.1"/>
    <property type="molecule type" value="Genomic_DNA"/>
</dbReference>
<feature type="compositionally biased region" description="Basic residues" evidence="1">
    <location>
        <begin position="38"/>
        <end position="47"/>
    </location>
</feature>
<evidence type="ECO:0000313" key="2">
    <source>
        <dbReference type="EMBL" id="BDS06592.1"/>
    </source>
</evidence>
<protein>
    <submittedName>
        <fullName evidence="2">Uncharacterized protein</fullName>
    </submittedName>
</protein>
<feature type="region of interest" description="Disordered" evidence="1">
    <location>
        <begin position="1"/>
        <end position="47"/>
    </location>
</feature>
<evidence type="ECO:0000256" key="1">
    <source>
        <dbReference type="SAM" id="MobiDB-lite"/>
    </source>
</evidence>
<name>A0AAT9FKG4_9BACT</name>
<gene>
    <name evidence="2" type="ORF">NT6N_16320</name>
</gene>
<reference evidence="2" key="1">
    <citation type="submission" date="2024-07" db="EMBL/GenBank/DDBJ databases">
        <title>Complete genome sequence of Verrucomicrobiaceae bacterium NT6N.</title>
        <authorList>
            <person name="Huang C."/>
            <person name="Takami H."/>
            <person name="Hamasaki K."/>
        </authorList>
    </citation>
    <scope>NUCLEOTIDE SEQUENCE</scope>
    <source>
        <strain evidence="2">NT6N</strain>
    </source>
</reference>